<sequence length="403" mass="45775">MARHINAKFESESLLHVGEVRVYGERDEECAVDLAAGMRDPRRAMYLHYGLRIKRSTMRGKDQLLSVEALVERLKAEYADVADLFEAESGISLASYCDGMLELNAALKSRGELSDDACADKKGRIDPEKASTFIAVARGYAFTDAELVEAINPEFLAYLRHHPFDSTAQSDAELKFHYLSRRPFLIGLGVSVLSPDLVYDSLLDNTHFTLLENEASKPAYMARRAVQFIDQIAVAAARAGYKEAARDVYLHAGKKQLGDIDLVLRNKSTGHHLLIEAKNHALPLAVYFRAPEAVDEHVERSRDWERKVERRIQHLKEHSSAYAIEGPWDYIVVTRMPEPLSHLSHLLMLSLDEFSHWVMQEPRPSRFTDIYAKMYRPSEAEVSVDDMRQLHAERLILARPAEE</sequence>
<evidence type="ECO:0000313" key="1">
    <source>
        <dbReference type="EMBL" id="CAG2160981.1"/>
    </source>
</evidence>
<organism evidence="1 2">
    <name type="scientific">Cupriavidus numazuensis</name>
    <dbReference type="NCBI Taxonomy" id="221992"/>
    <lineage>
        <taxon>Bacteria</taxon>
        <taxon>Pseudomonadati</taxon>
        <taxon>Pseudomonadota</taxon>
        <taxon>Betaproteobacteria</taxon>
        <taxon>Burkholderiales</taxon>
        <taxon>Burkholderiaceae</taxon>
        <taxon>Cupriavidus</taxon>
    </lineage>
</organism>
<accession>A0ABM8TW54</accession>
<keyword evidence="2" id="KW-1185">Reference proteome</keyword>
<evidence type="ECO:0000313" key="2">
    <source>
        <dbReference type="Proteomes" id="UP000672657"/>
    </source>
</evidence>
<gene>
    <name evidence="1" type="ORF">LMG26411_07909</name>
</gene>
<comment type="caution">
    <text evidence="1">The sequence shown here is derived from an EMBL/GenBank/DDBJ whole genome shotgun (WGS) entry which is preliminary data.</text>
</comment>
<reference evidence="1 2" key="1">
    <citation type="submission" date="2021-03" db="EMBL/GenBank/DDBJ databases">
        <authorList>
            <person name="Peeters C."/>
        </authorList>
    </citation>
    <scope>NUCLEOTIDE SEQUENCE [LARGE SCALE GENOMIC DNA]</scope>
    <source>
        <strain evidence="1 2">LMG 26411</strain>
    </source>
</reference>
<protein>
    <submittedName>
        <fullName evidence="1">Uncharacterized protein</fullName>
    </submittedName>
</protein>
<proteinExistence type="predicted"/>
<dbReference type="EMBL" id="CAJPVI010000102">
    <property type="protein sequence ID" value="CAG2160981.1"/>
    <property type="molecule type" value="Genomic_DNA"/>
</dbReference>
<name>A0ABM8TW54_9BURK</name>
<dbReference type="Proteomes" id="UP000672657">
    <property type="component" value="Unassembled WGS sequence"/>
</dbReference>